<sequence>MKKSTIMLALGGVMSAAVVGAHLYANQQAELVVQQQIAQFAEQSELLIEHQGSSYNLFTNTVKVQSLVIKEATEQQTLLNIGEFSLQGYEADKISEFTEVKLTNVTLSPVLAAELEQQAGTLAGTSYALTSSLRYNPDNGDSQFKSSVDAAGVAGLKFDFDLGNSTELMTTSMEMQQQGGALTLEQELQMQSKLISAIQTLQPQKLTFAIAGQSKLDALVTELLANKGLTKEQFQQMLAMQLMQVPVSEQVKQGISDFAKGLNGLEVNVSVDEAMDFNTFSQQVQLLAADPEGLEKFLNLQVTGS</sequence>
<evidence type="ECO:0008006" key="4">
    <source>
        <dbReference type="Google" id="ProtNLM"/>
    </source>
</evidence>
<feature type="signal peptide" evidence="1">
    <location>
        <begin position="1"/>
        <end position="20"/>
    </location>
</feature>
<evidence type="ECO:0000313" key="3">
    <source>
        <dbReference type="Proteomes" id="UP000292345"/>
    </source>
</evidence>
<evidence type="ECO:0000256" key="1">
    <source>
        <dbReference type="SAM" id="SignalP"/>
    </source>
</evidence>
<evidence type="ECO:0000313" key="2">
    <source>
        <dbReference type="EMBL" id="RZM81207.1"/>
    </source>
</evidence>
<dbReference type="AlphaFoldDB" id="A0A4Q7EDY5"/>
<name>A0A4Q7EDY5_9GAMM</name>
<reference evidence="2 3" key="1">
    <citation type="submission" date="2018-01" db="EMBL/GenBank/DDBJ databases">
        <title>Co-occurrence of chitin degradation, pigmentation and bioactivity in marine Pseudoalteromonas.</title>
        <authorList>
            <person name="Paulsen S."/>
            <person name="Gram L."/>
            <person name="Machado H."/>
        </authorList>
    </citation>
    <scope>NUCLEOTIDE SEQUENCE [LARGE SCALE GENOMIC DNA]</scope>
    <source>
        <strain evidence="2 3">S1946</strain>
    </source>
</reference>
<comment type="caution">
    <text evidence="2">The sequence shown here is derived from an EMBL/GenBank/DDBJ whole genome shotgun (WGS) entry which is preliminary data.</text>
</comment>
<feature type="chain" id="PRO_5020308067" description="DUF945 domain-containing protein" evidence="1">
    <location>
        <begin position="21"/>
        <end position="305"/>
    </location>
</feature>
<dbReference type="Proteomes" id="UP000292345">
    <property type="component" value="Unassembled WGS sequence"/>
</dbReference>
<gene>
    <name evidence="2" type="ORF">C3B51_09475</name>
</gene>
<organism evidence="2 3">
    <name type="scientific">Pseudoalteromonas rubra</name>
    <dbReference type="NCBI Taxonomy" id="43658"/>
    <lineage>
        <taxon>Bacteria</taxon>
        <taxon>Pseudomonadati</taxon>
        <taxon>Pseudomonadota</taxon>
        <taxon>Gammaproteobacteria</taxon>
        <taxon>Alteromonadales</taxon>
        <taxon>Pseudoalteromonadaceae</taxon>
        <taxon>Pseudoalteromonas</taxon>
    </lineage>
</organism>
<keyword evidence="1" id="KW-0732">Signal</keyword>
<accession>A0A4Q7EDY5</accession>
<dbReference type="RefSeq" id="WP_130244889.1">
    <property type="nucleotide sequence ID" value="NZ_PPUZ01000024.1"/>
</dbReference>
<proteinExistence type="predicted"/>
<dbReference type="EMBL" id="PPUZ01000024">
    <property type="protein sequence ID" value="RZM81207.1"/>
    <property type="molecule type" value="Genomic_DNA"/>
</dbReference>
<protein>
    <recommendedName>
        <fullName evidence="4">DUF945 domain-containing protein</fullName>
    </recommendedName>
</protein>